<comment type="subcellular location">
    <subcellularLocation>
        <location evidence="3">Nucleus</location>
    </subcellularLocation>
</comment>
<dbReference type="GO" id="GO:0019985">
    <property type="term" value="P:translesion synthesis"/>
    <property type="evidence" value="ECO:0007669"/>
    <property type="project" value="TreeGrafter"/>
</dbReference>
<keyword evidence="4" id="KW-0235">DNA replication</keyword>
<evidence type="ECO:0000313" key="7">
    <source>
        <dbReference type="EMBL" id="KHJ80600.1"/>
    </source>
</evidence>
<sequence>MFEAKLANAALLKKIIESIKDLVTDAPFDCSESAMCLQAMDSSHVALVSLKLEDVTVKMMDIDSEHLGILEQDYAVVCEMPSSEFQKICKDISMFSDSLNITPTKAGIVFTGKGDTGQSVITYSPNSSVDSEDGEANLQPGISCTSCHCCSKIVKMFVMLFYME</sequence>
<dbReference type="GO" id="GO:0030337">
    <property type="term" value="F:DNA polymerase processivity factor activity"/>
    <property type="evidence" value="ECO:0007669"/>
    <property type="project" value="InterPro"/>
</dbReference>
<feature type="domain" description="Proliferating cell nuclear antigen PCNA C-terminal" evidence="6">
    <location>
        <begin position="68"/>
        <end position="138"/>
    </location>
</feature>
<comment type="function">
    <text evidence="3">This protein is an auxiliary protein of DNA polymerase delta and is involved in the control of eukaryotic DNA replication by increasing the polymerase's processivity during elongation of the leading strand.</text>
</comment>
<dbReference type="PRINTS" id="PR00339">
    <property type="entry name" value="PCNACYCLIN"/>
</dbReference>
<evidence type="ECO:0000256" key="3">
    <source>
        <dbReference type="RuleBase" id="RU000641"/>
    </source>
</evidence>
<keyword evidence="3" id="KW-0539">Nucleus</keyword>
<dbReference type="InterPro" id="IPR000730">
    <property type="entry name" value="Pr_cel_nuc_antig"/>
</dbReference>
<evidence type="ECO:0000313" key="8">
    <source>
        <dbReference type="Proteomes" id="UP000053660"/>
    </source>
</evidence>
<dbReference type="Gene3D" id="3.10.150.10">
    <property type="entry name" value="DNA Polymerase III, subunit A, domain 2"/>
    <property type="match status" value="1"/>
</dbReference>
<dbReference type="Pfam" id="PF02747">
    <property type="entry name" value="PCNA_C"/>
    <property type="match status" value="1"/>
</dbReference>
<dbReference type="Proteomes" id="UP000053660">
    <property type="component" value="Unassembled WGS sequence"/>
</dbReference>
<dbReference type="PANTHER" id="PTHR11352:SF0">
    <property type="entry name" value="PROLIFERATING CELL NUCLEAR ANTIGEN"/>
    <property type="match status" value="1"/>
</dbReference>
<dbReference type="Gene3D" id="3.70.10.10">
    <property type="match status" value="1"/>
</dbReference>
<dbReference type="OrthoDB" id="534348at2759"/>
<keyword evidence="8" id="KW-1185">Reference proteome</keyword>
<dbReference type="Pfam" id="PF00705">
    <property type="entry name" value="PCNA_N"/>
    <property type="match status" value="1"/>
</dbReference>
<accession>A0A0B1SBK6</accession>
<dbReference type="GO" id="GO:0003677">
    <property type="term" value="F:DNA binding"/>
    <property type="evidence" value="ECO:0007669"/>
    <property type="project" value="UniProtKB-KW"/>
</dbReference>
<reference evidence="7 8" key="1">
    <citation type="submission" date="2014-03" db="EMBL/GenBank/DDBJ databases">
        <title>Draft genome of the hookworm Oesophagostomum dentatum.</title>
        <authorList>
            <person name="Mitreva M."/>
        </authorList>
    </citation>
    <scope>NUCLEOTIDE SEQUENCE [LARGE SCALE GENOMIC DNA]</scope>
    <source>
        <strain evidence="7 8">OD-Hann</strain>
    </source>
</reference>
<gene>
    <name evidence="7" type="ORF">OESDEN_19723</name>
</gene>
<organism evidence="7 8">
    <name type="scientific">Oesophagostomum dentatum</name>
    <name type="common">Nodular worm</name>
    <dbReference type="NCBI Taxonomy" id="61180"/>
    <lineage>
        <taxon>Eukaryota</taxon>
        <taxon>Metazoa</taxon>
        <taxon>Ecdysozoa</taxon>
        <taxon>Nematoda</taxon>
        <taxon>Chromadorea</taxon>
        <taxon>Rhabditida</taxon>
        <taxon>Rhabditina</taxon>
        <taxon>Rhabditomorpha</taxon>
        <taxon>Strongyloidea</taxon>
        <taxon>Strongylidae</taxon>
        <taxon>Oesophagostomum</taxon>
    </lineage>
</organism>
<dbReference type="GO" id="GO:0006298">
    <property type="term" value="P:mismatch repair"/>
    <property type="evidence" value="ECO:0007669"/>
    <property type="project" value="TreeGrafter"/>
</dbReference>
<dbReference type="GO" id="GO:0043626">
    <property type="term" value="C:PCNA complex"/>
    <property type="evidence" value="ECO:0007669"/>
    <property type="project" value="TreeGrafter"/>
</dbReference>
<protein>
    <recommendedName>
        <fullName evidence="3">DNA sliding clamp PCNA</fullName>
    </recommendedName>
</protein>
<proteinExistence type="inferred from homology"/>
<name>A0A0B1SBK6_OESDE</name>
<evidence type="ECO:0000256" key="2">
    <source>
        <dbReference type="ARBA" id="ARBA00023125"/>
    </source>
</evidence>
<feature type="domain" description="Proliferating cell nuclear antigen PCNA N-terminal" evidence="5">
    <location>
        <begin position="1"/>
        <end position="59"/>
    </location>
</feature>
<dbReference type="InterPro" id="IPR022649">
    <property type="entry name" value="Pr_cel_nuc_antig_C"/>
</dbReference>
<evidence type="ECO:0000256" key="4">
    <source>
        <dbReference type="RuleBase" id="RU003671"/>
    </source>
</evidence>
<evidence type="ECO:0000256" key="1">
    <source>
        <dbReference type="ARBA" id="ARBA00010462"/>
    </source>
</evidence>
<evidence type="ECO:0000259" key="5">
    <source>
        <dbReference type="Pfam" id="PF00705"/>
    </source>
</evidence>
<dbReference type="InterPro" id="IPR046938">
    <property type="entry name" value="DNA_clamp_sf"/>
</dbReference>
<keyword evidence="2 4" id="KW-0238">DNA-binding</keyword>
<dbReference type="SUPFAM" id="SSF55979">
    <property type="entry name" value="DNA clamp"/>
    <property type="match status" value="2"/>
</dbReference>
<dbReference type="PANTHER" id="PTHR11352">
    <property type="entry name" value="PROLIFERATING CELL NUCLEAR ANTIGEN"/>
    <property type="match status" value="1"/>
</dbReference>
<dbReference type="EMBL" id="KN600198">
    <property type="protein sequence ID" value="KHJ80600.1"/>
    <property type="molecule type" value="Genomic_DNA"/>
</dbReference>
<comment type="similarity">
    <text evidence="1 4">Belongs to the PCNA family.</text>
</comment>
<evidence type="ECO:0000259" key="6">
    <source>
        <dbReference type="Pfam" id="PF02747"/>
    </source>
</evidence>
<dbReference type="GO" id="GO:0006272">
    <property type="term" value="P:leading strand elongation"/>
    <property type="evidence" value="ECO:0007669"/>
    <property type="project" value="TreeGrafter"/>
</dbReference>
<dbReference type="AlphaFoldDB" id="A0A0B1SBK6"/>
<dbReference type="GO" id="GO:0006275">
    <property type="term" value="P:regulation of DNA replication"/>
    <property type="evidence" value="ECO:0007669"/>
    <property type="project" value="InterPro"/>
</dbReference>
<dbReference type="InterPro" id="IPR022648">
    <property type="entry name" value="Pr_cel_nuc_antig_N"/>
</dbReference>
<dbReference type="CDD" id="cd00577">
    <property type="entry name" value="PCNA"/>
    <property type="match status" value="1"/>
</dbReference>